<reference evidence="2 3" key="1">
    <citation type="submission" date="2024-09" db="EMBL/GenBank/DDBJ databases">
        <title>Rethinking Asexuality: The Enigmatic Case of Functional Sexual Genes in Lepraria (Stereocaulaceae).</title>
        <authorList>
            <person name="Doellman M."/>
            <person name="Sun Y."/>
            <person name="Barcenas-Pena A."/>
            <person name="Lumbsch H.T."/>
            <person name="Grewe F."/>
        </authorList>
    </citation>
    <scope>NUCLEOTIDE SEQUENCE [LARGE SCALE GENOMIC DNA]</scope>
    <source>
        <strain evidence="2 3">Mercado 3170</strain>
    </source>
</reference>
<organism evidence="2 3">
    <name type="scientific">Stereocaulon virgatum</name>
    <dbReference type="NCBI Taxonomy" id="373712"/>
    <lineage>
        <taxon>Eukaryota</taxon>
        <taxon>Fungi</taxon>
        <taxon>Dikarya</taxon>
        <taxon>Ascomycota</taxon>
        <taxon>Pezizomycotina</taxon>
        <taxon>Lecanoromycetes</taxon>
        <taxon>OSLEUM clade</taxon>
        <taxon>Lecanoromycetidae</taxon>
        <taxon>Lecanorales</taxon>
        <taxon>Lecanorineae</taxon>
        <taxon>Stereocaulaceae</taxon>
        <taxon>Stereocaulon</taxon>
    </lineage>
</organism>
<dbReference type="EMBL" id="JBEFKJ010000023">
    <property type="protein sequence ID" value="KAL2039967.1"/>
    <property type="molecule type" value="Genomic_DNA"/>
</dbReference>
<gene>
    <name evidence="2" type="ORF">N7G274_007370</name>
</gene>
<sequence length="753" mass="83828">MTRSSKVVSFAPVKEPVISKDVGTSSIENTTNPIPAQRISLRGSKQHRTLRQSKPRMTKAAKQPQPRTRKSSKDEVDPIKPEANWAIDTSNIVSTSARVRRQLNNDVTHELPSLKRRRLARRQGQAQPVYSRKWHPIDDIVSPKRALKVKTKACSPRKANEEEGDFSDEREKIDACREDSDADVPDPPEEIEDNDDYCEVVPSIPRSPSPGRRSSCRTSPRAYIPNYDTKFHPAYDKACRPATAQAATLRQRGTEKPRCTSTDNNATLVEDGAVTAGHDVTVNDKGPTIAPSPAPKLSYSRILCAAIPELPKKSTHSPTLISRSNKALLSSPPPWSSLQNPYIFAEPLDYQKLELLDRLIYSIQKGAPSHSKTLPMTWQEVKRMLFDHGEITLDELNSEEGTEWLKARYESVRVGTEMLFDIKGSEPSNRNDSTSYHIEDFDIFDKQQGSRYWKHRSLSVVSPMAMRASFHETDEVAETDDERGHCRGGNHFKIYENMVDGDAVVPAVQEEASGSHEDDLEGSTIIDLAYARSLTEDTQHTLIENMRGKDVLASEAMMDEEELGNLLSPLSQYPEESLLSHLHSPFAQLIPDLLNDGQPEGVNKGPCREAAEPSQSTQPTTEPRLKDTIQPIINHYIADINRIARAEPTPTTTSKKRKSRPEPGAQVSIHEDLPGGTPFIRRLTANNPLSPGTDIPKENLYENGTVEHSSQVSTTTPRTTRRQRAVTTSPIPFRYVAYSSMFGGPGGPQSLGT</sequence>
<accession>A0ABR4A1Z0</accession>
<feature type="compositionally biased region" description="Low complexity" evidence="1">
    <location>
        <begin position="709"/>
        <end position="718"/>
    </location>
</feature>
<evidence type="ECO:0000313" key="2">
    <source>
        <dbReference type="EMBL" id="KAL2039967.1"/>
    </source>
</evidence>
<evidence type="ECO:0000256" key="1">
    <source>
        <dbReference type="SAM" id="MobiDB-lite"/>
    </source>
</evidence>
<feature type="compositionally biased region" description="Acidic residues" evidence="1">
    <location>
        <begin position="180"/>
        <end position="194"/>
    </location>
</feature>
<comment type="caution">
    <text evidence="2">The sequence shown here is derived from an EMBL/GenBank/DDBJ whole genome shotgun (WGS) entry which is preliminary data.</text>
</comment>
<feature type="region of interest" description="Disordered" evidence="1">
    <location>
        <begin position="642"/>
        <end position="728"/>
    </location>
</feature>
<feature type="region of interest" description="Disordered" evidence="1">
    <location>
        <begin position="152"/>
        <end position="194"/>
    </location>
</feature>
<feature type="compositionally biased region" description="Basic and acidic residues" evidence="1">
    <location>
        <begin position="167"/>
        <end position="179"/>
    </location>
</feature>
<proteinExistence type="predicted"/>
<feature type="compositionally biased region" description="Polar residues" evidence="1">
    <location>
        <begin position="22"/>
        <end position="34"/>
    </location>
</feature>
<dbReference type="Proteomes" id="UP001590950">
    <property type="component" value="Unassembled WGS sequence"/>
</dbReference>
<feature type="region of interest" description="Disordered" evidence="1">
    <location>
        <begin position="21"/>
        <end position="82"/>
    </location>
</feature>
<name>A0ABR4A1Z0_9LECA</name>
<keyword evidence="3" id="KW-1185">Reference proteome</keyword>
<evidence type="ECO:0000313" key="3">
    <source>
        <dbReference type="Proteomes" id="UP001590950"/>
    </source>
</evidence>
<feature type="region of interest" description="Disordered" evidence="1">
    <location>
        <begin position="594"/>
        <end position="627"/>
    </location>
</feature>
<feature type="compositionally biased region" description="Basic and acidic residues" evidence="1">
    <location>
        <begin position="71"/>
        <end position="80"/>
    </location>
</feature>
<protein>
    <submittedName>
        <fullName evidence="2">Uncharacterized protein</fullName>
    </submittedName>
</protein>
<feature type="compositionally biased region" description="Basic residues" evidence="1">
    <location>
        <begin position="44"/>
        <end position="59"/>
    </location>
</feature>